<feature type="transmembrane region" description="Helical" evidence="6">
    <location>
        <begin position="310"/>
        <end position="330"/>
    </location>
</feature>
<feature type="transmembrane region" description="Helical" evidence="6">
    <location>
        <begin position="41"/>
        <end position="59"/>
    </location>
</feature>
<organism evidence="8 9">
    <name type="scientific">Yersinia mollaretii</name>
    <dbReference type="NCBI Taxonomy" id="33060"/>
    <lineage>
        <taxon>Bacteria</taxon>
        <taxon>Pseudomonadati</taxon>
        <taxon>Pseudomonadota</taxon>
        <taxon>Gammaproteobacteria</taxon>
        <taxon>Enterobacterales</taxon>
        <taxon>Yersiniaceae</taxon>
        <taxon>Yersinia</taxon>
    </lineage>
</organism>
<evidence type="ECO:0000259" key="7">
    <source>
        <dbReference type="Pfam" id="PF02706"/>
    </source>
</evidence>
<gene>
    <name evidence="8" type="ORF">HB991_05230</name>
</gene>
<dbReference type="GO" id="GO:0005886">
    <property type="term" value="C:plasma membrane"/>
    <property type="evidence" value="ECO:0007669"/>
    <property type="project" value="UniProtKB-SubCell"/>
</dbReference>
<dbReference type="SUPFAM" id="SSF160355">
    <property type="entry name" value="Bacterial polysaccharide co-polymerase-like"/>
    <property type="match status" value="1"/>
</dbReference>
<dbReference type="InterPro" id="IPR050445">
    <property type="entry name" value="Bact_polysacc_biosynth/exp"/>
</dbReference>
<reference evidence="8" key="1">
    <citation type="submission" date="2020-03" db="EMBL/GenBank/DDBJ databases">
        <authorList>
            <person name="Kislichkina A."/>
            <person name="Dentovskaya S."/>
            <person name="Shaikhutdinov R."/>
            <person name="Ivanov S."/>
            <person name="Sizova A."/>
            <person name="Solomentsev V."/>
            <person name="Bogun A."/>
        </authorList>
    </citation>
    <scope>NUCLEOTIDE SEQUENCE</scope>
    <source>
        <strain evidence="8">SCPM-O-B-7610</strain>
    </source>
</reference>
<dbReference type="AlphaFoldDB" id="A0AA44HYN2"/>
<evidence type="ECO:0000256" key="6">
    <source>
        <dbReference type="SAM" id="Phobius"/>
    </source>
</evidence>
<keyword evidence="4 6" id="KW-1133">Transmembrane helix</keyword>
<dbReference type="GO" id="GO:0004713">
    <property type="term" value="F:protein tyrosine kinase activity"/>
    <property type="evidence" value="ECO:0007669"/>
    <property type="project" value="TreeGrafter"/>
</dbReference>
<evidence type="ECO:0000256" key="4">
    <source>
        <dbReference type="ARBA" id="ARBA00022989"/>
    </source>
</evidence>
<name>A0AA44HYN2_YERMO</name>
<evidence type="ECO:0000313" key="9">
    <source>
        <dbReference type="Proteomes" id="UP000712947"/>
    </source>
</evidence>
<feature type="domain" description="Polysaccharide chain length determinant N-terminal" evidence="7">
    <location>
        <begin position="24"/>
        <end position="122"/>
    </location>
</feature>
<dbReference type="PANTHER" id="PTHR32309">
    <property type="entry name" value="TYROSINE-PROTEIN KINASE"/>
    <property type="match status" value="1"/>
</dbReference>
<evidence type="ECO:0000313" key="8">
    <source>
        <dbReference type="EMBL" id="NIL21928.1"/>
    </source>
</evidence>
<keyword evidence="5 6" id="KW-0472">Membrane</keyword>
<keyword evidence="3 6" id="KW-0812">Transmembrane</keyword>
<protein>
    <submittedName>
        <fullName evidence="8">O-antigen chain length regulator</fullName>
    </submittedName>
</protein>
<evidence type="ECO:0000256" key="3">
    <source>
        <dbReference type="ARBA" id="ARBA00022692"/>
    </source>
</evidence>
<evidence type="ECO:0000256" key="1">
    <source>
        <dbReference type="ARBA" id="ARBA00004651"/>
    </source>
</evidence>
<dbReference type="InterPro" id="IPR003856">
    <property type="entry name" value="LPS_length_determ_N"/>
</dbReference>
<keyword evidence="2" id="KW-1003">Cell membrane</keyword>
<proteinExistence type="predicted"/>
<dbReference type="Gene3D" id="1.10.287.210">
    <property type="match status" value="1"/>
</dbReference>
<sequence length="347" mass="39312">MNGRSIDDKKLSSFEQYKLSSNKDEIDLIELVSIVLKSYKSVVFITLVFVFFGGCTIFFSPKNWVSSATVSLPSDLQLQSLETVNTSLSLLNIDINISQEDVFGVFRKYYSSQDLFNKYSDTLKTKPVGSVSVTGIVTDKNTYILSYNSSIDSGMKEILPGYIDYVNRQVSNNINYNIELILDTSKKTANEEYQLALQQAENEQKVKIQRLEYAVLIAKAAGLQKPINNEFENLDKISSYPISLGYDALDKQLEIEKSISDLTTINAELLNKKLYLDKINALQPVIIHLDAFEYLQFPSEPVQQDAKKRLLTIIIFGFIGFVSSIGFVLVRHYIRERQAALLKLPNE</sequence>
<comment type="subcellular location">
    <subcellularLocation>
        <location evidence="1">Cell membrane</location>
        <topology evidence="1">Multi-pass membrane protein</topology>
    </subcellularLocation>
</comment>
<comment type="caution">
    <text evidence="8">The sequence shown here is derived from an EMBL/GenBank/DDBJ whole genome shotgun (WGS) entry which is preliminary data.</text>
</comment>
<evidence type="ECO:0000256" key="5">
    <source>
        <dbReference type="ARBA" id="ARBA00023136"/>
    </source>
</evidence>
<accession>A0AA44HYN2</accession>
<evidence type="ECO:0000256" key="2">
    <source>
        <dbReference type="ARBA" id="ARBA00022475"/>
    </source>
</evidence>
<dbReference type="Proteomes" id="UP000712947">
    <property type="component" value="Unassembled WGS sequence"/>
</dbReference>
<dbReference type="PANTHER" id="PTHR32309:SF13">
    <property type="entry name" value="FERRIC ENTEROBACTIN TRANSPORT PROTEIN FEPE"/>
    <property type="match status" value="1"/>
</dbReference>
<dbReference type="Pfam" id="PF02706">
    <property type="entry name" value="Wzz"/>
    <property type="match status" value="1"/>
</dbReference>
<dbReference type="Gene3D" id="3.30.1890.10">
    <property type="entry name" value="FepE-like"/>
    <property type="match status" value="1"/>
</dbReference>
<dbReference type="RefSeq" id="WP_050142521.1">
    <property type="nucleotide sequence ID" value="NZ_CAWMHM010000001.1"/>
</dbReference>
<dbReference type="EMBL" id="JAASAI010000003">
    <property type="protein sequence ID" value="NIL21928.1"/>
    <property type="molecule type" value="Genomic_DNA"/>
</dbReference>